<reference evidence="5 6" key="1">
    <citation type="submission" date="2020-04" db="EMBL/GenBank/DDBJ databases">
        <title>Perkinsus chesapeaki whole genome sequence.</title>
        <authorList>
            <person name="Bogema D.R."/>
        </authorList>
    </citation>
    <scope>NUCLEOTIDE SEQUENCE [LARGE SCALE GENOMIC DNA]</scope>
    <source>
        <strain evidence="5">ATCC PRA-425</strain>
    </source>
</reference>
<keyword evidence="2" id="KW-0288">FMN</keyword>
<feature type="transmembrane region" description="Helical" evidence="4">
    <location>
        <begin position="63"/>
        <end position="85"/>
    </location>
</feature>
<dbReference type="SUPFAM" id="SSF51412">
    <property type="entry name" value="Inosine monophosphate dehydrogenase (IMPDH)"/>
    <property type="match status" value="1"/>
</dbReference>
<evidence type="ECO:0008006" key="7">
    <source>
        <dbReference type="Google" id="ProtNLM"/>
    </source>
</evidence>
<evidence type="ECO:0000256" key="1">
    <source>
        <dbReference type="ARBA" id="ARBA00022630"/>
    </source>
</evidence>
<keyword evidence="1" id="KW-0285">Flavoprotein</keyword>
<dbReference type="Gene3D" id="3.20.20.70">
    <property type="entry name" value="Aldolase class I"/>
    <property type="match status" value="1"/>
</dbReference>
<dbReference type="CDD" id="cd04730">
    <property type="entry name" value="NPD_like"/>
    <property type="match status" value="1"/>
</dbReference>
<dbReference type="InterPro" id="IPR013785">
    <property type="entry name" value="Aldolase_TIM"/>
</dbReference>
<name>A0A7J6MS83_PERCH</name>
<dbReference type="EMBL" id="JAAPAO010000062">
    <property type="protein sequence ID" value="KAF4674469.1"/>
    <property type="molecule type" value="Genomic_DNA"/>
</dbReference>
<keyword evidence="3" id="KW-0560">Oxidoreductase</keyword>
<proteinExistence type="predicted"/>
<gene>
    <name evidence="5" type="ORF">FOL47_009152</name>
</gene>
<keyword evidence="4" id="KW-1133">Transmembrane helix</keyword>
<dbReference type="Pfam" id="PF03060">
    <property type="entry name" value="NMO"/>
    <property type="match status" value="1"/>
</dbReference>
<evidence type="ECO:0000256" key="3">
    <source>
        <dbReference type="ARBA" id="ARBA00023002"/>
    </source>
</evidence>
<evidence type="ECO:0000256" key="2">
    <source>
        <dbReference type="ARBA" id="ARBA00022643"/>
    </source>
</evidence>
<dbReference type="PANTHER" id="PTHR32332:SF20">
    <property type="entry name" value="2-NITROPROPANE DIOXYGENASE-LIKE PROTEIN"/>
    <property type="match status" value="1"/>
</dbReference>
<evidence type="ECO:0000256" key="4">
    <source>
        <dbReference type="SAM" id="Phobius"/>
    </source>
</evidence>
<keyword evidence="4" id="KW-0472">Membrane</keyword>
<comment type="caution">
    <text evidence="5">The sequence shown here is derived from an EMBL/GenBank/DDBJ whole genome shotgun (WGS) entry which is preliminary data.</text>
</comment>
<dbReference type="PANTHER" id="PTHR32332">
    <property type="entry name" value="2-NITROPROPANE DIOXYGENASE"/>
    <property type="match status" value="1"/>
</dbReference>
<dbReference type="AlphaFoldDB" id="A0A7J6MS83"/>
<accession>A0A7J6MS83</accession>
<keyword evidence="6" id="KW-1185">Reference proteome</keyword>
<protein>
    <recommendedName>
        <fullName evidence="7">Nitronate monooxygenase</fullName>
    </recommendedName>
</protein>
<sequence length="459" mass="50645">MLSRAAAVTCSRRPMMASMVTRRWKFTPRFERGLNPELTSGDYGDMPKPQPIIDFFTQNRNPWFGFSMFCAFNFFVWVFFGAWQIRPLWESQRKQLAEADRLYGPTKYGVGKNYLSELPGPYQTSVCEMPITTKFTEMFGVEKPIMQGGMHHVGYASMAAAVSNAGGLGTITALTMGSPEGLRAEIRKCKELTDKPFAVNMTILPALVPPNYQAFADVVVEEGIKVVETAGRNPAEFIKFFKSHGVKIIHKCTSIRHAMTAVRAGADMISMDGFEAGGHPGEDDVTNWTLYPLSMRKLPVPFIASGACGTAEHLVAALAMGAQGMNMGTRFMATKEAPIQNGIKEALVSANELNTTLVMRSFRNTERVFKNDTVKKVQGIEKEHPGDIKSILPYIKGDNYRKSFHETGNSTDSVWSCGQIIGLIDEIPTCQELLDGIVSGAEAIIRERLSARVVPASKL</sequence>
<dbReference type="Proteomes" id="UP000591131">
    <property type="component" value="Unassembled WGS sequence"/>
</dbReference>
<dbReference type="OrthoDB" id="10265891at2759"/>
<organism evidence="5 6">
    <name type="scientific">Perkinsus chesapeaki</name>
    <name type="common">Clam parasite</name>
    <name type="synonym">Perkinsus andrewsi</name>
    <dbReference type="NCBI Taxonomy" id="330153"/>
    <lineage>
        <taxon>Eukaryota</taxon>
        <taxon>Sar</taxon>
        <taxon>Alveolata</taxon>
        <taxon>Perkinsozoa</taxon>
        <taxon>Perkinsea</taxon>
        <taxon>Perkinsida</taxon>
        <taxon>Perkinsidae</taxon>
        <taxon>Perkinsus</taxon>
    </lineage>
</organism>
<evidence type="ECO:0000313" key="5">
    <source>
        <dbReference type="EMBL" id="KAF4674469.1"/>
    </source>
</evidence>
<dbReference type="InterPro" id="IPR004136">
    <property type="entry name" value="NMO"/>
</dbReference>
<keyword evidence="4" id="KW-0812">Transmembrane</keyword>
<dbReference type="GO" id="GO:0018580">
    <property type="term" value="F:nitronate monooxygenase activity"/>
    <property type="evidence" value="ECO:0007669"/>
    <property type="project" value="InterPro"/>
</dbReference>
<evidence type="ECO:0000313" key="6">
    <source>
        <dbReference type="Proteomes" id="UP000591131"/>
    </source>
</evidence>